<dbReference type="InterPro" id="IPR011831">
    <property type="entry name" value="ADP-Glc_PPase"/>
</dbReference>
<dbReference type="RefSeq" id="WP_067629900.1">
    <property type="nucleotide sequence ID" value="NZ_CP013213.1"/>
</dbReference>
<gene>
    <name evidence="5" type="ORF">AOC36_00565</name>
</gene>
<dbReference type="Pfam" id="PF24894">
    <property type="entry name" value="Hexapep_GlmU"/>
    <property type="match status" value="1"/>
</dbReference>
<dbReference type="InterPro" id="IPR029044">
    <property type="entry name" value="Nucleotide-diphossugar_trans"/>
</dbReference>
<reference evidence="5 6" key="1">
    <citation type="submission" date="2015-10" db="EMBL/GenBank/DDBJ databases">
        <title>Erysipelothrix larvae sp. LV19 isolated from the larval gut of the rhinoceros beetle, Trypoxylus dichotomus.</title>
        <authorList>
            <person name="Lim S."/>
            <person name="Kim B.-C."/>
        </authorList>
    </citation>
    <scope>NUCLEOTIDE SEQUENCE [LARGE SCALE GENOMIC DNA]</scope>
    <source>
        <strain evidence="5 6">LV19</strain>
    </source>
</reference>
<keyword evidence="6" id="KW-1185">Reference proteome</keyword>
<accession>A0A109UGD2</accession>
<dbReference type="OrthoDB" id="9801810at2"/>
<dbReference type="AlphaFoldDB" id="A0A109UGD2"/>
<sequence>MRISKVCAIINLAGQEVKLKPLTDHRPIAALPFDGRYRIIDFMLSSVSQANLESVAIFIEESGRSIYDHIRSGRDWDLDGSLYGGVFTYSHQRRKLADYLIHQQNESFYENHMMFTDRAYADYVVIMEGDAVHNIDLVEVLNWHEQHEGEITVAYKKMPLQAAIDAETEAVYVIGDDKSLLDIELMSTVSEENVAVDCGVYVINRTTLFDIFETAEREGYLVDIGSLVRANLTKYPVRFYEYEGYLAKITSVQAYYDANMSMLRPEIFDSLHKGDNCIVTRSKSGAPTYYGENAVVKNAQIATGCIIEGHVENSIISRKTLIEPEAFVGNSVIGAGAKVKRGSRIEYAILDKGVVVESGVQIVGTADNPIVISKKAHIQLGDKL</sequence>
<dbReference type="InterPro" id="IPR011004">
    <property type="entry name" value="Trimer_LpxA-like_sf"/>
</dbReference>
<dbReference type="EMBL" id="CP013213">
    <property type="protein sequence ID" value="AMC92537.1"/>
    <property type="molecule type" value="Genomic_DNA"/>
</dbReference>
<dbReference type="KEGG" id="erl:AOC36_00565"/>
<evidence type="ECO:0000259" key="4">
    <source>
        <dbReference type="Pfam" id="PF24894"/>
    </source>
</evidence>
<evidence type="ECO:0000256" key="2">
    <source>
        <dbReference type="ARBA" id="ARBA00023056"/>
    </source>
</evidence>
<dbReference type="PANTHER" id="PTHR43523:SF6">
    <property type="entry name" value="GLYCOGEN BIOSYNTHESIS PROTEIN GLGD"/>
    <property type="match status" value="1"/>
</dbReference>
<protein>
    <submittedName>
        <fullName evidence="5">Uncharacterized protein</fullName>
    </submittedName>
</protein>
<dbReference type="Gene3D" id="3.90.550.10">
    <property type="entry name" value="Spore Coat Polysaccharide Biosynthesis Protein SpsA, Chain A"/>
    <property type="match status" value="1"/>
</dbReference>
<dbReference type="GO" id="GO:0008878">
    <property type="term" value="F:glucose-1-phosphate adenylyltransferase activity"/>
    <property type="evidence" value="ECO:0007669"/>
    <property type="project" value="InterPro"/>
</dbReference>
<evidence type="ECO:0000259" key="3">
    <source>
        <dbReference type="Pfam" id="PF00483"/>
    </source>
</evidence>
<name>A0A109UGD2_9FIRM</name>
<feature type="domain" description="Glucose-1-phosphate adenylyltransferase/Bifunctional protein GlmU-like C-terminal hexapeptide" evidence="4">
    <location>
        <begin position="292"/>
        <end position="362"/>
    </location>
</feature>
<proteinExistence type="inferred from homology"/>
<keyword evidence="2" id="KW-0320">Glycogen biosynthesis</keyword>
<dbReference type="Pfam" id="PF00483">
    <property type="entry name" value="NTP_transferase"/>
    <property type="match status" value="1"/>
</dbReference>
<dbReference type="InterPro" id="IPR011832">
    <property type="entry name" value="GlgDAde_trans"/>
</dbReference>
<dbReference type="InterPro" id="IPR056818">
    <property type="entry name" value="GlmU/GlgC-like_hexapep"/>
</dbReference>
<dbReference type="GO" id="GO:0005978">
    <property type="term" value="P:glycogen biosynthetic process"/>
    <property type="evidence" value="ECO:0007669"/>
    <property type="project" value="UniProtKB-KW"/>
</dbReference>
<dbReference type="NCBIfam" id="TIGR02092">
    <property type="entry name" value="glgD"/>
    <property type="match status" value="1"/>
</dbReference>
<comment type="similarity">
    <text evidence="1">Belongs to the bacterial/plant glucose-1-phosphate adenylyltransferase family.</text>
</comment>
<dbReference type="InterPro" id="IPR005835">
    <property type="entry name" value="NTP_transferase_dom"/>
</dbReference>
<dbReference type="SUPFAM" id="SSF51161">
    <property type="entry name" value="Trimeric LpxA-like enzymes"/>
    <property type="match status" value="1"/>
</dbReference>
<evidence type="ECO:0000313" key="6">
    <source>
        <dbReference type="Proteomes" id="UP000063781"/>
    </source>
</evidence>
<evidence type="ECO:0000313" key="5">
    <source>
        <dbReference type="EMBL" id="AMC92537.1"/>
    </source>
</evidence>
<dbReference type="Proteomes" id="UP000063781">
    <property type="component" value="Chromosome"/>
</dbReference>
<evidence type="ECO:0000256" key="1">
    <source>
        <dbReference type="ARBA" id="ARBA00010443"/>
    </source>
</evidence>
<organism evidence="5 6">
    <name type="scientific">Erysipelothrix larvae</name>
    <dbReference type="NCBI Taxonomy" id="1514105"/>
    <lineage>
        <taxon>Bacteria</taxon>
        <taxon>Bacillati</taxon>
        <taxon>Bacillota</taxon>
        <taxon>Erysipelotrichia</taxon>
        <taxon>Erysipelotrichales</taxon>
        <taxon>Erysipelotrichaceae</taxon>
        <taxon>Erysipelothrix</taxon>
    </lineage>
</organism>
<feature type="domain" description="Nucleotidyl transferase" evidence="3">
    <location>
        <begin position="9"/>
        <end position="159"/>
    </location>
</feature>
<dbReference type="CDD" id="cd04651">
    <property type="entry name" value="LbH_G1P_AT_C"/>
    <property type="match status" value="1"/>
</dbReference>
<dbReference type="SUPFAM" id="SSF53448">
    <property type="entry name" value="Nucleotide-diphospho-sugar transferases"/>
    <property type="match status" value="1"/>
</dbReference>
<dbReference type="STRING" id="1514105.AOC36_00565"/>
<dbReference type="PANTHER" id="PTHR43523">
    <property type="entry name" value="GLUCOSE-1-PHOSPHATE ADENYLYLTRANSFERASE-RELATED"/>
    <property type="match status" value="1"/>
</dbReference>
<dbReference type="Gene3D" id="2.160.10.10">
    <property type="entry name" value="Hexapeptide repeat proteins"/>
    <property type="match status" value="1"/>
</dbReference>